<protein>
    <submittedName>
        <fullName evidence="2">Uncharacterized protein</fullName>
    </submittedName>
</protein>
<dbReference type="AlphaFoldDB" id="A0AB35PNE0"/>
<comment type="caution">
    <text evidence="2">The sequence shown here is derived from an EMBL/GenBank/DDBJ whole genome shotgun (WGS) entry which is preliminary data.</text>
</comment>
<organism evidence="2 3">
    <name type="scientific">Bacillus thuringiensis</name>
    <dbReference type="NCBI Taxonomy" id="1428"/>
    <lineage>
        <taxon>Bacteria</taxon>
        <taxon>Bacillati</taxon>
        <taxon>Bacillota</taxon>
        <taxon>Bacilli</taxon>
        <taxon>Bacillales</taxon>
        <taxon>Bacillaceae</taxon>
        <taxon>Bacillus</taxon>
        <taxon>Bacillus cereus group</taxon>
    </lineage>
</organism>
<feature type="non-terminal residue" evidence="2">
    <location>
        <position position="1"/>
    </location>
</feature>
<sequence>PHNGNLYNNSRMATVTINDKNVGPSRVNLEGQGTMGSKSSNDDMHRANVTYAEDGEYQFKVSARVKAGNQAQPFESGQFMIDTQK</sequence>
<feature type="region of interest" description="Disordered" evidence="1">
    <location>
        <begin position="1"/>
        <end position="43"/>
    </location>
</feature>
<proteinExistence type="predicted"/>
<name>A0AB35PNE0_BACTU</name>
<dbReference type="Proteomes" id="UP001181533">
    <property type="component" value="Unassembled WGS sequence"/>
</dbReference>
<feature type="compositionally biased region" description="Polar residues" evidence="1">
    <location>
        <begin position="1"/>
        <end position="19"/>
    </location>
</feature>
<feature type="non-terminal residue" evidence="2">
    <location>
        <position position="85"/>
    </location>
</feature>
<dbReference type="RefSeq" id="WP_309414955.1">
    <property type="nucleotide sequence ID" value="NZ_VKQN01000148.1"/>
</dbReference>
<dbReference type="InterPro" id="IPR013783">
    <property type="entry name" value="Ig-like_fold"/>
</dbReference>
<accession>A0AB35PNE0</accession>
<evidence type="ECO:0000256" key="1">
    <source>
        <dbReference type="SAM" id="MobiDB-lite"/>
    </source>
</evidence>
<gene>
    <name evidence="2" type="ORF">FO599_35080</name>
</gene>
<dbReference type="Gene3D" id="2.60.40.10">
    <property type="entry name" value="Immunoglobulins"/>
    <property type="match status" value="1"/>
</dbReference>
<reference evidence="2" key="1">
    <citation type="submission" date="2019-07" db="EMBL/GenBank/DDBJ databases">
        <title>Phylogenomic Reclassification of ATCC Bacillus Strains and Various Taxa within the Genus Bacillus.</title>
        <authorList>
            <person name="Riojas M.A."/>
            <person name="Frank A.M."/>
            <person name="Fenn S.L."/>
            <person name="King S.P."/>
            <person name="Brower S.M."/>
            <person name="Hazbon M.H."/>
        </authorList>
    </citation>
    <scope>NUCLEOTIDE SEQUENCE</scope>
    <source>
        <strain evidence="2">ATCC 35646</strain>
    </source>
</reference>
<evidence type="ECO:0000313" key="2">
    <source>
        <dbReference type="EMBL" id="MDR4181108.1"/>
    </source>
</evidence>
<evidence type="ECO:0000313" key="3">
    <source>
        <dbReference type="Proteomes" id="UP001181533"/>
    </source>
</evidence>
<dbReference type="EMBL" id="VKQN01000148">
    <property type="protein sequence ID" value="MDR4181108.1"/>
    <property type="molecule type" value="Genomic_DNA"/>
</dbReference>